<dbReference type="InterPro" id="IPR008318">
    <property type="entry name" value="UCP030820"/>
</dbReference>
<dbReference type="Pfam" id="PF06073">
    <property type="entry name" value="DUF934"/>
    <property type="match status" value="1"/>
</dbReference>
<dbReference type="AlphaFoldDB" id="A0A2U1SQZ5"/>
<gene>
    <name evidence="1" type="ORF">C5689_09645</name>
</gene>
<comment type="caution">
    <text evidence="1">The sequence shown here is derived from an EMBL/GenBank/DDBJ whole genome shotgun (WGS) entry which is preliminary data.</text>
</comment>
<evidence type="ECO:0000313" key="1">
    <source>
        <dbReference type="EMBL" id="PWB94013.1"/>
    </source>
</evidence>
<sequence length="166" mass="17790">MALVSDGAFIADEWRRLADEESLPGAGKVIVSLGRLPAALEDARLTALGVYVANTTDPKALAPHFSRLALIDIAFPAFTDGRGFSLARLLRREGFVGELRASGRLTPDQYLHAIGGGFDTIEIPDELAAHHGEANWAKARQARSLSYQRGVAGGASILERRRKGVA</sequence>
<dbReference type="OrthoDB" id="9800421at2"/>
<proteinExistence type="predicted"/>
<keyword evidence="2" id="KW-1185">Reference proteome</keyword>
<organism evidence="1 2">
    <name type="scientific">Methylosinus sporium</name>
    <dbReference type="NCBI Taxonomy" id="428"/>
    <lineage>
        <taxon>Bacteria</taxon>
        <taxon>Pseudomonadati</taxon>
        <taxon>Pseudomonadota</taxon>
        <taxon>Alphaproteobacteria</taxon>
        <taxon>Hyphomicrobiales</taxon>
        <taxon>Methylocystaceae</taxon>
        <taxon>Methylosinus</taxon>
    </lineage>
</organism>
<name>A0A2U1SQZ5_METSR</name>
<reference evidence="1 2" key="1">
    <citation type="journal article" date="2018" name="Appl. Microbiol. Biotechnol.">
        <title>Co-cultivation of the strictly anaerobic methanogen Methanosarcina barkeri with aerobic methanotrophs in an oxygen-limited membrane bioreactor.</title>
        <authorList>
            <person name="In 't Zandt M.H."/>
            <person name="van den Bosch T.J.M."/>
            <person name="Rijkers R."/>
            <person name="van Kessel M.A.H.J."/>
            <person name="Jetten M.S.M."/>
            <person name="Welte C.U."/>
        </authorList>
    </citation>
    <scope>NUCLEOTIDE SEQUENCE [LARGE SCALE GENOMIC DNA]</scope>
    <source>
        <strain evidence="1 2">DSM 17706</strain>
    </source>
</reference>
<dbReference type="EMBL" id="PUIV01000012">
    <property type="protein sequence ID" value="PWB94013.1"/>
    <property type="molecule type" value="Genomic_DNA"/>
</dbReference>
<evidence type="ECO:0008006" key="3">
    <source>
        <dbReference type="Google" id="ProtNLM"/>
    </source>
</evidence>
<evidence type="ECO:0000313" key="2">
    <source>
        <dbReference type="Proteomes" id="UP000245137"/>
    </source>
</evidence>
<dbReference type="Proteomes" id="UP000245137">
    <property type="component" value="Unassembled WGS sequence"/>
</dbReference>
<accession>A0A2U1SQZ5</accession>
<dbReference type="RefSeq" id="WP_108917073.1">
    <property type="nucleotide sequence ID" value="NZ_BGJY01000002.1"/>
</dbReference>
<protein>
    <recommendedName>
        <fullName evidence="3">DUF934 domain-containing protein</fullName>
    </recommendedName>
</protein>